<keyword evidence="2" id="KW-0472">Membrane</keyword>
<feature type="compositionally biased region" description="Basic and acidic residues" evidence="1">
    <location>
        <begin position="35"/>
        <end position="49"/>
    </location>
</feature>
<comment type="caution">
    <text evidence="3">The sequence shown here is derived from an EMBL/GenBank/DDBJ whole genome shotgun (WGS) entry which is preliminary data.</text>
</comment>
<feature type="compositionally biased region" description="Low complexity" evidence="1">
    <location>
        <begin position="73"/>
        <end position="93"/>
    </location>
</feature>
<feature type="compositionally biased region" description="Basic and acidic residues" evidence="1">
    <location>
        <begin position="98"/>
        <end position="111"/>
    </location>
</feature>
<dbReference type="Proteomes" id="UP000656881">
    <property type="component" value="Unassembled WGS sequence"/>
</dbReference>
<keyword evidence="4" id="KW-1185">Reference proteome</keyword>
<evidence type="ECO:0000313" key="3">
    <source>
        <dbReference type="EMBL" id="GGO50771.1"/>
    </source>
</evidence>
<keyword evidence="2" id="KW-0812">Transmembrane</keyword>
<evidence type="ECO:0000313" key="4">
    <source>
        <dbReference type="Proteomes" id="UP000656881"/>
    </source>
</evidence>
<protein>
    <recommendedName>
        <fullName evidence="5">DUF3043 domain-containing protein</fullName>
    </recommendedName>
</protein>
<feature type="transmembrane region" description="Helical" evidence="2">
    <location>
        <begin position="211"/>
        <end position="231"/>
    </location>
</feature>
<feature type="compositionally biased region" description="Basic and acidic residues" evidence="1">
    <location>
        <begin position="63"/>
        <end position="72"/>
    </location>
</feature>
<feature type="compositionally biased region" description="Basic and acidic residues" evidence="1">
    <location>
        <begin position="295"/>
        <end position="306"/>
    </location>
</feature>
<proteinExistence type="predicted"/>
<evidence type="ECO:0000256" key="2">
    <source>
        <dbReference type="SAM" id="Phobius"/>
    </source>
</evidence>
<feature type="region of interest" description="Disordered" evidence="1">
    <location>
        <begin position="286"/>
        <end position="318"/>
    </location>
</feature>
<sequence>MGTKERRRASGSGAAEDGPSGRGGSGKPTSVEVARVGEELGEGRAERKTAGAATTSRLAEAVRAPEEVHPAEGARPAEAARPAAGTGSAPRGGARTGGEGRELAGTAERRASSAAGEAVEQRGSGGAAEAPERRMPLGASEAPERRASGEAGKAPERRELAAVADGRERSKARGRREYADALDDSEEPDRQPLWVEEPATRRRLPDPVRTAAVRAVLIVSLTLIQAMTAFFCAMAESWLAFPMVLSSVASTVGATWAVCDVWVTRQVWNQRNGVVSVPSSTARRLRRERRRARREARVAARAKEGIRNPGGAGQLSHS</sequence>
<evidence type="ECO:0000256" key="1">
    <source>
        <dbReference type="SAM" id="MobiDB-lite"/>
    </source>
</evidence>
<accession>A0ABQ2MIM3</accession>
<name>A0ABQ2MIM3_9ACTN</name>
<reference evidence="4" key="1">
    <citation type="journal article" date="2019" name="Int. J. Syst. Evol. Microbiol.">
        <title>The Global Catalogue of Microorganisms (GCM) 10K type strain sequencing project: providing services to taxonomists for standard genome sequencing and annotation.</title>
        <authorList>
            <consortium name="The Broad Institute Genomics Platform"/>
            <consortium name="The Broad Institute Genome Sequencing Center for Infectious Disease"/>
            <person name="Wu L."/>
            <person name="Ma J."/>
        </authorList>
    </citation>
    <scope>NUCLEOTIDE SEQUENCE [LARGE SCALE GENOMIC DNA]</scope>
    <source>
        <strain evidence="4">CGMCC 4.7349</strain>
    </source>
</reference>
<evidence type="ECO:0008006" key="5">
    <source>
        <dbReference type="Google" id="ProtNLM"/>
    </source>
</evidence>
<keyword evidence="2" id="KW-1133">Transmembrane helix</keyword>
<feature type="compositionally biased region" description="Gly residues" evidence="1">
    <location>
        <begin position="308"/>
        <end position="318"/>
    </location>
</feature>
<feature type="region of interest" description="Disordered" evidence="1">
    <location>
        <begin position="1"/>
        <end position="191"/>
    </location>
</feature>
<dbReference type="EMBL" id="BMNG01000012">
    <property type="protein sequence ID" value="GGO50771.1"/>
    <property type="molecule type" value="Genomic_DNA"/>
</dbReference>
<gene>
    <name evidence="3" type="ORF">GCM10012286_51900</name>
</gene>
<feature type="compositionally biased region" description="Basic and acidic residues" evidence="1">
    <location>
        <begin position="142"/>
        <end position="179"/>
    </location>
</feature>
<feature type="transmembrane region" description="Helical" evidence="2">
    <location>
        <begin position="237"/>
        <end position="263"/>
    </location>
</feature>
<organism evidence="3 4">
    <name type="scientific">Streptomyces lasiicapitis</name>
    <dbReference type="NCBI Taxonomy" id="1923961"/>
    <lineage>
        <taxon>Bacteria</taxon>
        <taxon>Bacillati</taxon>
        <taxon>Actinomycetota</taxon>
        <taxon>Actinomycetes</taxon>
        <taxon>Kitasatosporales</taxon>
        <taxon>Streptomycetaceae</taxon>
        <taxon>Streptomyces</taxon>
    </lineage>
</organism>